<dbReference type="AlphaFoldDB" id="A0A1I7YKM8"/>
<evidence type="ECO:0000313" key="2">
    <source>
        <dbReference type="Proteomes" id="UP000095287"/>
    </source>
</evidence>
<sequence>MILRVIESNDDDEALKSKTSETCFDSPGPLDRKAVTPVRRTTAPTHDHWNARVTCFSGFEGLHTFRIYI</sequence>
<protein>
    <submittedName>
        <fullName evidence="3">Uncharacterized protein</fullName>
    </submittedName>
</protein>
<accession>A0A1I7YKM8</accession>
<dbReference type="Proteomes" id="UP000095287">
    <property type="component" value="Unplaced"/>
</dbReference>
<name>A0A1I7YKM8_9BILA</name>
<keyword evidence="2" id="KW-1185">Reference proteome</keyword>
<reference evidence="3" key="1">
    <citation type="submission" date="2016-11" db="UniProtKB">
        <authorList>
            <consortium name="WormBaseParasite"/>
        </authorList>
    </citation>
    <scope>IDENTIFICATION</scope>
</reference>
<organism evidence="2 3">
    <name type="scientific">Steinernema glaseri</name>
    <dbReference type="NCBI Taxonomy" id="37863"/>
    <lineage>
        <taxon>Eukaryota</taxon>
        <taxon>Metazoa</taxon>
        <taxon>Ecdysozoa</taxon>
        <taxon>Nematoda</taxon>
        <taxon>Chromadorea</taxon>
        <taxon>Rhabditida</taxon>
        <taxon>Tylenchina</taxon>
        <taxon>Panagrolaimomorpha</taxon>
        <taxon>Strongyloidoidea</taxon>
        <taxon>Steinernematidae</taxon>
        <taxon>Steinernema</taxon>
    </lineage>
</organism>
<evidence type="ECO:0000256" key="1">
    <source>
        <dbReference type="SAM" id="MobiDB-lite"/>
    </source>
</evidence>
<proteinExistence type="predicted"/>
<feature type="region of interest" description="Disordered" evidence="1">
    <location>
        <begin position="7"/>
        <end position="34"/>
    </location>
</feature>
<dbReference type="WBParaSite" id="L893_g1739.t1">
    <property type="protein sequence ID" value="L893_g1739.t1"/>
    <property type="gene ID" value="L893_g1739"/>
</dbReference>
<evidence type="ECO:0000313" key="3">
    <source>
        <dbReference type="WBParaSite" id="L893_g1739.t1"/>
    </source>
</evidence>